<dbReference type="RefSeq" id="WP_172745535.1">
    <property type="nucleotide sequence ID" value="NZ_CCRH01000005.1"/>
</dbReference>
<dbReference type="SUPFAM" id="SSF161098">
    <property type="entry name" value="MetI-like"/>
    <property type="match status" value="1"/>
</dbReference>
<dbReference type="PANTHER" id="PTHR43386">
    <property type="entry name" value="OLIGOPEPTIDE TRANSPORT SYSTEM PERMEASE PROTEIN APPC"/>
    <property type="match status" value="1"/>
</dbReference>
<feature type="domain" description="ABC transmembrane type-1" evidence="8">
    <location>
        <begin position="101"/>
        <end position="290"/>
    </location>
</feature>
<feature type="transmembrane region" description="Helical" evidence="7">
    <location>
        <begin position="150"/>
        <end position="176"/>
    </location>
</feature>
<dbReference type="PROSITE" id="PS50928">
    <property type="entry name" value="ABC_TM1"/>
    <property type="match status" value="1"/>
</dbReference>
<dbReference type="InterPro" id="IPR025966">
    <property type="entry name" value="OppC_N"/>
</dbReference>
<dbReference type="EMBL" id="CCRH01000005">
    <property type="protein sequence ID" value="CDZ34026.1"/>
    <property type="molecule type" value="Genomic_DNA"/>
</dbReference>
<dbReference type="GO" id="GO:0055085">
    <property type="term" value="P:transmembrane transport"/>
    <property type="evidence" value="ECO:0007669"/>
    <property type="project" value="InterPro"/>
</dbReference>
<dbReference type="InterPro" id="IPR050366">
    <property type="entry name" value="BP-dependent_transpt_permease"/>
</dbReference>
<dbReference type="GO" id="GO:0005886">
    <property type="term" value="C:plasma membrane"/>
    <property type="evidence" value="ECO:0007669"/>
    <property type="project" value="UniProtKB-SubCell"/>
</dbReference>
<dbReference type="CDD" id="cd06261">
    <property type="entry name" value="TM_PBP2"/>
    <property type="match status" value="1"/>
</dbReference>
<evidence type="ECO:0000256" key="6">
    <source>
        <dbReference type="ARBA" id="ARBA00023136"/>
    </source>
</evidence>
<dbReference type="Pfam" id="PF12911">
    <property type="entry name" value="OppC_N"/>
    <property type="match status" value="1"/>
</dbReference>
<dbReference type="Pfam" id="PF00528">
    <property type="entry name" value="BPD_transp_1"/>
    <property type="match status" value="1"/>
</dbReference>
<name>A0A0T7FG79_NEOGA</name>
<evidence type="ECO:0000256" key="4">
    <source>
        <dbReference type="ARBA" id="ARBA00022692"/>
    </source>
</evidence>
<dbReference type="PANTHER" id="PTHR43386:SF25">
    <property type="entry name" value="PEPTIDE ABC TRANSPORTER PERMEASE PROTEIN"/>
    <property type="match status" value="1"/>
</dbReference>
<reference evidence="9 10" key="1">
    <citation type="submission" date="2014-08" db="EMBL/GenBank/DDBJ databases">
        <authorList>
            <person name="Chen Y.-H."/>
        </authorList>
    </citation>
    <scope>NUCLEOTIDE SEQUENCE [LARGE SCALE GENOMIC DNA]</scope>
</reference>
<dbReference type="AlphaFoldDB" id="A0A0T7FG79"/>
<evidence type="ECO:0000256" key="3">
    <source>
        <dbReference type="ARBA" id="ARBA00022475"/>
    </source>
</evidence>
<keyword evidence="3" id="KW-1003">Cell membrane</keyword>
<dbReference type="InterPro" id="IPR035906">
    <property type="entry name" value="MetI-like_sf"/>
</dbReference>
<keyword evidence="4 7" id="KW-0812">Transmembrane</keyword>
<evidence type="ECO:0000256" key="5">
    <source>
        <dbReference type="ARBA" id="ARBA00022989"/>
    </source>
</evidence>
<dbReference type="Gene3D" id="1.10.3720.10">
    <property type="entry name" value="MetI-like"/>
    <property type="match status" value="1"/>
</dbReference>
<gene>
    <name evidence="9" type="ORF">NGAL_HAMBI1145_21050</name>
</gene>
<feature type="transmembrane region" description="Helical" evidence="7">
    <location>
        <begin position="270"/>
        <end position="289"/>
    </location>
</feature>
<feature type="transmembrane region" description="Helical" evidence="7">
    <location>
        <begin position="42"/>
        <end position="62"/>
    </location>
</feature>
<dbReference type="InterPro" id="IPR000515">
    <property type="entry name" value="MetI-like"/>
</dbReference>
<feature type="transmembrane region" description="Helical" evidence="7">
    <location>
        <begin position="105"/>
        <end position="130"/>
    </location>
</feature>
<evidence type="ECO:0000256" key="7">
    <source>
        <dbReference type="RuleBase" id="RU363032"/>
    </source>
</evidence>
<dbReference type="Proteomes" id="UP000046176">
    <property type="component" value="Unassembled WGS sequence"/>
</dbReference>
<evidence type="ECO:0000313" key="10">
    <source>
        <dbReference type="Proteomes" id="UP000046176"/>
    </source>
</evidence>
<keyword evidence="5 7" id="KW-1133">Transmembrane helix</keyword>
<proteinExistence type="inferred from homology"/>
<evidence type="ECO:0000313" key="9">
    <source>
        <dbReference type="EMBL" id="CDZ34026.1"/>
    </source>
</evidence>
<feature type="transmembrane region" description="Helical" evidence="7">
    <location>
        <begin position="214"/>
        <end position="234"/>
    </location>
</feature>
<sequence length="303" mass="32288">MTILPGSVGTLSASDDIEHAIAPEPGRTALLKDMLFGQASTMVAFFVVVIFLLVAILAPWLAPYDPLAQSILSINKQPSWAHWLGTDQFGRDVLSRMIHGSRNSLLFGLISPALAAFFGTILGVTAGYFGGVIDRVISRVVDLLLAFPELLLAIMIAAVLGGAFWNIIAVITVAFIPGFARVARASTLAVKQEPYIEAAVAVGLRTPTIIIRHVIPNIAAPILVLMTLWVASAIRLEASLSFLGIGTRAPNPSWGNIIRDGLNNLFGSPWPIIAAGFAITCVVLSFNLVGDAVRDVLDPETTR</sequence>
<evidence type="ECO:0000256" key="2">
    <source>
        <dbReference type="ARBA" id="ARBA00022448"/>
    </source>
</evidence>
<comment type="similarity">
    <text evidence="7">Belongs to the binding-protein-dependent transport system permease family.</text>
</comment>
<evidence type="ECO:0000256" key="1">
    <source>
        <dbReference type="ARBA" id="ARBA00004651"/>
    </source>
</evidence>
<keyword evidence="6 7" id="KW-0472">Membrane</keyword>
<organism evidence="9 10">
    <name type="scientific">Neorhizobium galegae bv. officinalis</name>
    <dbReference type="NCBI Taxonomy" id="323656"/>
    <lineage>
        <taxon>Bacteria</taxon>
        <taxon>Pseudomonadati</taxon>
        <taxon>Pseudomonadota</taxon>
        <taxon>Alphaproteobacteria</taxon>
        <taxon>Hyphomicrobiales</taxon>
        <taxon>Rhizobiaceae</taxon>
        <taxon>Rhizobium/Agrobacterium group</taxon>
        <taxon>Neorhizobium</taxon>
    </lineage>
</organism>
<keyword evidence="2 7" id="KW-0813">Transport</keyword>
<evidence type="ECO:0000259" key="8">
    <source>
        <dbReference type="PROSITE" id="PS50928"/>
    </source>
</evidence>
<comment type="subcellular location">
    <subcellularLocation>
        <location evidence="1 7">Cell membrane</location>
        <topology evidence="1 7">Multi-pass membrane protein</topology>
    </subcellularLocation>
</comment>
<accession>A0A0T7FG79</accession>
<protein>
    <submittedName>
        <fullName evidence="9">Dipeptide transport system permease protein</fullName>
    </submittedName>
</protein>